<dbReference type="Proteomes" id="UP000046122">
    <property type="component" value="Unassembled WGS sequence"/>
</dbReference>
<protein>
    <submittedName>
        <fullName evidence="1">Uncharacterized protein</fullName>
    </submittedName>
</protein>
<sequence length="116" mass="13019">MAYESVLTPGNFGKSVANNHFYITSFIHELPKDIVGGSTKANLAPRMMLLQYGSLKTKTDVPCTKDGRPRTFFRDRAFVAEFFRVTRAEPGDVVLLERVSEYHLRLSLRKHGSAAA</sequence>
<dbReference type="AlphaFoldDB" id="A0A090G7T0"/>
<proteinExistence type="predicted"/>
<evidence type="ECO:0000313" key="2">
    <source>
        <dbReference type="Proteomes" id="UP000046122"/>
    </source>
</evidence>
<dbReference type="EMBL" id="CCNE01000023">
    <property type="protein sequence ID" value="CDX58733.1"/>
    <property type="molecule type" value="Genomic_DNA"/>
</dbReference>
<gene>
    <name evidence="1" type="ORF">MPL3365_30280</name>
</gene>
<evidence type="ECO:0000313" key="1">
    <source>
        <dbReference type="EMBL" id="CDX58733.1"/>
    </source>
</evidence>
<reference evidence="1 2" key="1">
    <citation type="submission" date="2014-08" db="EMBL/GenBank/DDBJ databases">
        <authorList>
            <person name="Moulin Lionel"/>
        </authorList>
    </citation>
    <scope>NUCLEOTIDE SEQUENCE [LARGE SCALE GENOMIC DNA]</scope>
</reference>
<name>A0A090G7T0_MESPL</name>
<accession>A0A090G7T0</accession>
<organism evidence="1 2">
    <name type="scientific">Mesorhizobium plurifarium</name>
    <dbReference type="NCBI Taxonomy" id="69974"/>
    <lineage>
        <taxon>Bacteria</taxon>
        <taxon>Pseudomonadati</taxon>
        <taxon>Pseudomonadota</taxon>
        <taxon>Alphaproteobacteria</taxon>
        <taxon>Hyphomicrobiales</taxon>
        <taxon>Phyllobacteriaceae</taxon>
        <taxon>Mesorhizobium</taxon>
    </lineage>
</organism>